<keyword evidence="2" id="KW-0472">Membrane</keyword>
<dbReference type="AlphaFoldDB" id="W2T203"/>
<evidence type="ECO:0000256" key="2">
    <source>
        <dbReference type="SAM" id="Phobius"/>
    </source>
</evidence>
<dbReference type="OrthoDB" id="294541at2759"/>
<evidence type="ECO:0000313" key="4">
    <source>
        <dbReference type="Proteomes" id="UP000053676"/>
    </source>
</evidence>
<reference evidence="4" key="1">
    <citation type="journal article" date="2014" name="Nat. Genet.">
        <title>Genome of the human hookworm Necator americanus.</title>
        <authorList>
            <person name="Tang Y.T."/>
            <person name="Gao X."/>
            <person name="Rosa B.A."/>
            <person name="Abubucker S."/>
            <person name="Hallsworth-Pepin K."/>
            <person name="Martin J."/>
            <person name="Tyagi R."/>
            <person name="Heizer E."/>
            <person name="Zhang X."/>
            <person name="Bhonagiri-Palsikar V."/>
            <person name="Minx P."/>
            <person name="Warren W.C."/>
            <person name="Wang Q."/>
            <person name="Zhan B."/>
            <person name="Hotez P.J."/>
            <person name="Sternberg P.W."/>
            <person name="Dougall A."/>
            <person name="Gaze S.T."/>
            <person name="Mulvenna J."/>
            <person name="Sotillo J."/>
            <person name="Ranganathan S."/>
            <person name="Rabelo E.M."/>
            <person name="Wilson R.K."/>
            <person name="Felgner P.L."/>
            <person name="Bethony J."/>
            <person name="Hawdon J.M."/>
            <person name="Gasser R.B."/>
            <person name="Loukas A."/>
            <person name="Mitreva M."/>
        </authorList>
    </citation>
    <scope>NUCLEOTIDE SEQUENCE [LARGE SCALE GENOMIC DNA]</scope>
</reference>
<dbReference type="Proteomes" id="UP000053676">
    <property type="component" value="Unassembled WGS sequence"/>
</dbReference>
<protein>
    <recommendedName>
        <fullName evidence="5">Amino acid transporter transmembrane domain-containing protein</fullName>
    </recommendedName>
</protein>
<accession>W2T203</accession>
<feature type="transmembrane region" description="Helical" evidence="2">
    <location>
        <begin position="7"/>
        <end position="28"/>
    </location>
</feature>
<dbReference type="PANTHER" id="PTHR16189">
    <property type="entry name" value="TRANSMEMBRANE PROTEIN 104-RELATED"/>
    <property type="match status" value="1"/>
</dbReference>
<name>W2T203_NECAM</name>
<evidence type="ECO:0008006" key="5">
    <source>
        <dbReference type="Google" id="ProtNLM"/>
    </source>
</evidence>
<evidence type="ECO:0000313" key="3">
    <source>
        <dbReference type="EMBL" id="ETN75246.1"/>
    </source>
</evidence>
<evidence type="ECO:0000256" key="1">
    <source>
        <dbReference type="ARBA" id="ARBA00004141"/>
    </source>
</evidence>
<dbReference type="EMBL" id="KI660311">
    <property type="protein sequence ID" value="ETN75246.1"/>
    <property type="molecule type" value="Genomic_DNA"/>
</dbReference>
<sequence length="53" mass="5478">MAGAIQAISYSPLMGFLYVFNLIVGTGALALPKAFQGAGYILSIVILSISCLV</sequence>
<dbReference type="GO" id="GO:0016020">
    <property type="term" value="C:membrane"/>
    <property type="evidence" value="ECO:0007669"/>
    <property type="project" value="UniProtKB-SubCell"/>
</dbReference>
<proteinExistence type="predicted"/>
<dbReference type="PANTHER" id="PTHR16189:SF0">
    <property type="entry name" value="TRANSMEMBRANE PROTEIN 104"/>
    <property type="match status" value="1"/>
</dbReference>
<keyword evidence="2" id="KW-0812">Transmembrane</keyword>
<dbReference type="KEGG" id="nai:NECAME_00657"/>
<gene>
    <name evidence="3" type="ORF">NECAME_00657</name>
</gene>
<feature type="transmembrane region" description="Helical" evidence="2">
    <location>
        <begin position="34"/>
        <end position="52"/>
    </location>
</feature>
<keyword evidence="2" id="KW-1133">Transmembrane helix</keyword>
<keyword evidence="4" id="KW-1185">Reference proteome</keyword>
<comment type="subcellular location">
    <subcellularLocation>
        <location evidence="1">Membrane</location>
        <topology evidence="1">Multi-pass membrane protein</topology>
    </subcellularLocation>
</comment>
<organism evidence="3 4">
    <name type="scientific">Necator americanus</name>
    <name type="common">Human hookworm</name>
    <dbReference type="NCBI Taxonomy" id="51031"/>
    <lineage>
        <taxon>Eukaryota</taxon>
        <taxon>Metazoa</taxon>
        <taxon>Ecdysozoa</taxon>
        <taxon>Nematoda</taxon>
        <taxon>Chromadorea</taxon>
        <taxon>Rhabditida</taxon>
        <taxon>Rhabditina</taxon>
        <taxon>Rhabditomorpha</taxon>
        <taxon>Strongyloidea</taxon>
        <taxon>Ancylostomatidae</taxon>
        <taxon>Bunostominae</taxon>
        <taxon>Necator</taxon>
    </lineage>
</organism>
<feature type="non-terminal residue" evidence="3">
    <location>
        <position position="53"/>
    </location>
</feature>